<dbReference type="Pfam" id="PF03050">
    <property type="entry name" value="DDE_Tnp_IS66"/>
    <property type="match status" value="1"/>
</dbReference>
<dbReference type="InterPro" id="IPR052344">
    <property type="entry name" value="Transposase-related"/>
</dbReference>
<evidence type="ECO:0000313" key="2">
    <source>
        <dbReference type="EMBL" id="MBM7562825.1"/>
    </source>
</evidence>
<reference evidence="2 3" key="1">
    <citation type="submission" date="2021-01" db="EMBL/GenBank/DDBJ databases">
        <title>Genomic Encyclopedia of Type Strains, Phase IV (KMG-IV): sequencing the most valuable type-strain genomes for metagenomic binning, comparative biology and taxonomic classification.</title>
        <authorList>
            <person name="Goeker M."/>
        </authorList>
    </citation>
    <scope>NUCLEOTIDE SEQUENCE [LARGE SCALE GENOMIC DNA]</scope>
    <source>
        <strain evidence="2 3">DSM 24436</strain>
    </source>
</reference>
<comment type="caution">
    <text evidence="2">The sequence shown here is derived from an EMBL/GenBank/DDBJ whole genome shotgun (WGS) entry which is preliminary data.</text>
</comment>
<organism evidence="2 3">
    <name type="scientific">Fusibacter tunisiensis</name>
    <dbReference type="NCBI Taxonomy" id="1008308"/>
    <lineage>
        <taxon>Bacteria</taxon>
        <taxon>Bacillati</taxon>
        <taxon>Bacillota</taxon>
        <taxon>Clostridia</taxon>
        <taxon>Eubacteriales</taxon>
        <taxon>Eubacteriales Family XII. Incertae Sedis</taxon>
        <taxon>Fusibacter</taxon>
    </lineage>
</organism>
<name>A0ABS2MTZ7_9FIRM</name>
<dbReference type="InterPro" id="IPR004291">
    <property type="entry name" value="Transposase_IS66_central"/>
</dbReference>
<protein>
    <recommendedName>
        <fullName evidence="1">Transposase IS66 central domain-containing protein</fullName>
    </recommendedName>
</protein>
<keyword evidence="3" id="KW-1185">Reference proteome</keyword>
<feature type="domain" description="Transposase IS66 central" evidence="1">
    <location>
        <begin position="2"/>
        <end position="89"/>
    </location>
</feature>
<evidence type="ECO:0000313" key="3">
    <source>
        <dbReference type="Proteomes" id="UP000767854"/>
    </source>
</evidence>
<evidence type="ECO:0000259" key="1">
    <source>
        <dbReference type="Pfam" id="PF03050"/>
    </source>
</evidence>
<proteinExistence type="predicted"/>
<dbReference type="PANTHER" id="PTHR33678">
    <property type="entry name" value="BLL1576 PROTEIN"/>
    <property type="match status" value="1"/>
</dbReference>
<accession>A0ABS2MTZ7</accession>
<dbReference type="EMBL" id="JAFBDT010000032">
    <property type="protein sequence ID" value="MBM7562825.1"/>
    <property type="molecule type" value="Genomic_DNA"/>
</dbReference>
<gene>
    <name evidence="2" type="ORF">JOC49_002398</name>
</gene>
<sequence length="136" mass="15930">MIKGTERWLTPLFDRLHDDLVREDIVHADETVLNCLDEKDNKNNYMWLYATGEKASKRIFLYDYQKSRANRHPQKFLENFTGFLQTDGYPLCSFAEIRAGIKFVDVHLLHISFNKPSANSIVSEFMQLLFNPSNII</sequence>
<dbReference type="Proteomes" id="UP000767854">
    <property type="component" value="Unassembled WGS sequence"/>
</dbReference>